<dbReference type="KEGG" id="ehx:EMIHUDRAFT_444262"/>
<dbReference type="SUPFAM" id="SSF116846">
    <property type="entry name" value="MIT domain"/>
    <property type="match status" value="1"/>
</dbReference>
<dbReference type="Gene3D" id="1.20.58.80">
    <property type="entry name" value="Phosphotransferase system, lactose/cellobiose-type IIA subunit"/>
    <property type="match status" value="1"/>
</dbReference>
<dbReference type="PaxDb" id="2903-EOD22509"/>
<sequence>MANDLRDKGIEIANDAVRDDNAGNYEDAINKYCKAAEYLMTATKYEKNPVTLKTIREKSLEYVQRAEALKQGLAGKGAGGKKAGGGGGSKEEEEESEDDDVEPEPLTEEQLAKAEAEMKEELSKLIGMESVKKQMEQLCKQLSLDIRRRAEGHNTLDAIRHMMFTGNPGVGKTTVSRLVARLYHQLGVSAKDSVVEVQKGDLVAGYVNQTAMKTAKKIKEARGGILFVDEAYQLTQALQRGQSDFSGEAIDEMMKVMNETGRKSVTFVFAGYKKEMDEFVQYNAGLESRIKYRFHFDDYTVPDLCKIVNIKIKAKGYKMTADAEKNLNAIIDKNTTADLRSKYNGRLTDNLLQWAADCMNQRLDLTASGEQLITLTKDDLSEAIKKFQLARPPQKKDPALLGGEQVEQQFKMWGIQHLSAFFVRAGYRQLVDLIHLSKQDIMALGVTKDAEVRRAVQLVERLKQEHRKESLEMDALFVDPDSVDVKTWLEKRSLGEFAKLFERHRVDFEVLGDLTYEDLKEMGLNEVGPRRRIHRQIVQWRDDREAKKADAIRSRMQVQENKAYLESQQQNVDDRLQHLKASLGESGYVTGLRPSSG</sequence>
<dbReference type="InterPro" id="IPR000641">
    <property type="entry name" value="CbxX/CfxQ"/>
</dbReference>
<feature type="compositionally biased region" description="Gly residues" evidence="4">
    <location>
        <begin position="74"/>
        <end position="88"/>
    </location>
</feature>
<dbReference type="Gene3D" id="3.40.50.300">
    <property type="entry name" value="P-loop containing nucleotide triphosphate hydrolases"/>
    <property type="match status" value="1"/>
</dbReference>
<dbReference type="Pfam" id="PF00004">
    <property type="entry name" value="AAA"/>
    <property type="match status" value="1"/>
</dbReference>
<reference evidence="7" key="1">
    <citation type="journal article" date="2013" name="Nature">
        <title>Pan genome of the phytoplankton Emiliania underpins its global distribution.</title>
        <authorList>
            <person name="Read B.A."/>
            <person name="Kegel J."/>
            <person name="Klute M.J."/>
            <person name="Kuo A."/>
            <person name="Lefebvre S.C."/>
            <person name="Maumus F."/>
            <person name="Mayer C."/>
            <person name="Miller J."/>
            <person name="Monier A."/>
            <person name="Salamov A."/>
            <person name="Young J."/>
            <person name="Aguilar M."/>
            <person name="Claverie J.M."/>
            <person name="Frickenhaus S."/>
            <person name="Gonzalez K."/>
            <person name="Herman E.K."/>
            <person name="Lin Y.C."/>
            <person name="Napier J."/>
            <person name="Ogata H."/>
            <person name="Sarno A.F."/>
            <person name="Shmutz J."/>
            <person name="Schroeder D."/>
            <person name="de Vargas C."/>
            <person name="Verret F."/>
            <person name="von Dassow P."/>
            <person name="Valentin K."/>
            <person name="Van de Peer Y."/>
            <person name="Wheeler G."/>
            <person name="Dacks J.B."/>
            <person name="Delwiche C.F."/>
            <person name="Dyhrman S.T."/>
            <person name="Glockner G."/>
            <person name="John U."/>
            <person name="Richards T."/>
            <person name="Worden A.Z."/>
            <person name="Zhang X."/>
            <person name="Grigoriev I.V."/>
            <person name="Allen A.E."/>
            <person name="Bidle K."/>
            <person name="Borodovsky M."/>
            <person name="Bowler C."/>
            <person name="Brownlee C."/>
            <person name="Cock J.M."/>
            <person name="Elias M."/>
            <person name="Gladyshev V.N."/>
            <person name="Groth M."/>
            <person name="Guda C."/>
            <person name="Hadaegh A."/>
            <person name="Iglesias-Rodriguez M.D."/>
            <person name="Jenkins J."/>
            <person name="Jones B.M."/>
            <person name="Lawson T."/>
            <person name="Leese F."/>
            <person name="Lindquist E."/>
            <person name="Lobanov A."/>
            <person name="Lomsadze A."/>
            <person name="Malik S.B."/>
            <person name="Marsh M.E."/>
            <person name="Mackinder L."/>
            <person name="Mock T."/>
            <person name="Mueller-Roeber B."/>
            <person name="Pagarete A."/>
            <person name="Parker M."/>
            <person name="Probert I."/>
            <person name="Quesneville H."/>
            <person name="Raines C."/>
            <person name="Rensing S.A."/>
            <person name="Riano-Pachon D.M."/>
            <person name="Richier S."/>
            <person name="Rokitta S."/>
            <person name="Shiraiwa Y."/>
            <person name="Soanes D.M."/>
            <person name="van der Giezen M."/>
            <person name="Wahlund T.M."/>
            <person name="Williams B."/>
            <person name="Wilson W."/>
            <person name="Wolfe G."/>
            <person name="Wurch L.L."/>
        </authorList>
    </citation>
    <scope>NUCLEOTIDE SEQUENCE</scope>
</reference>
<dbReference type="Gene3D" id="1.10.8.60">
    <property type="match status" value="1"/>
</dbReference>
<dbReference type="HOGENOM" id="CLU_457463_0_0_1"/>
<evidence type="ECO:0000259" key="5">
    <source>
        <dbReference type="PROSITE" id="PS50105"/>
    </source>
</evidence>
<evidence type="ECO:0000313" key="7">
    <source>
        <dbReference type="Proteomes" id="UP000013827"/>
    </source>
</evidence>
<dbReference type="OMA" id="RFHFDDY"/>
<evidence type="ECO:0000313" key="6">
    <source>
        <dbReference type="EnsemblProtists" id="EOD22509"/>
    </source>
</evidence>
<dbReference type="SMART" id="SM00382">
    <property type="entry name" value="AAA"/>
    <property type="match status" value="1"/>
</dbReference>
<dbReference type="Gene3D" id="1.10.150.50">
    <property type="entry name" value="Transcription Factor, Ets-1"/>
    <property type="match status" value="1"/>
</dbReference>
<dbReference type="CDD" id="cd00009">
    <property type="entry name" value="AAA"/>
    <property type="match status" value="1"/>
</dbReference>
<dbReference type="Proteomes" id="UP000013827">
    <property type="component" value="Unassembled WGS sequence"/>
</dbReference>
<feature type="domain" description="SAM" evidence="5">
    <location>
        <begin position="484"/>
        <end position="543"/>
    </location>
</feature>
<proteinExistence type="inferred from homology"/>
<organism evidence="6 7">
    <name type="scientific">Emiliania huxleyi (strain CCMP1516)</name>
    <dbReference type="NCBI Taxonomy" id="280463"/>
    <lineage>
        <taxon>Eukaryota</taxon>
        <taxon>Haptista</taxon>
        <taxon>Haptophyta</taxon>
        <taxon>Prymnesiophyceae</taxon>
        <taxon>Isochrysidales</taxon>
        <taxon>Noelaerhabdaceae</taxon>
        <taxon>Emiliania</taxon>
    </lineage>
</organism>
<accession>A0A0D3JG74</accession>
<keyword evidence="3" id="KW-0067">ATP-binding</keyword>
<dbReference type="PROSITE" id="PS50105">
    <property type="entry name" value="SAM_DOMAIN"/>
    <property type="match status" value="1"/>
</dbReference>
<dbReference type="InterPro" id="IPR007330">
    <property type="entry name" value="MIT_dom"/>
</dbReference>
<comment type="similarity">
    <text evidence="1">Belongs to the CbxX/CfxQ family.</text>
</comment>
<dbReference type="PRINTS" id="PR00819">
    <property type="entry name" value="CBXCFQXSUPER"/>
</dbReference>
<dbReference type="SMART" id="SM00745">
    <property type="entry name" value="MIT"/>
    <property type="match status" value="1"/>
</dbReference>
<evidence type="ECO:0000256" key="3">
    <source>
        <dbReference type="ARBA" id="ARBA00022840"/>
    </source>
</evidence>
<protein>
    <recommendedName>
        <fullName evidence="5">SAM domain-containing protein</fullName>
    </recommendedName>
</protein>
<dbReference type="SUPFAM" id="SSF52540">
    <property type="entry name" value="P-loop containing nucleoside triphosphate hydrolases"/>
    <property type="match status" value="1"/>
</dbReference>
<dbReference type="InterPro" id="IPR027417">
    <property type="entry name" value="P-loop_NTPase"/>
</dbReference>
<dbReference type="GO" id="GO:0016887">
    <property type="term" value="F:ATP hydrolysis activity"/>
    <property type="evidence" value="ECO:0007669"/>
    <property type="project" value="InterPro"/>
</dbReference>
<dbReference type="InterPro" id="IPR003959">
    <property type="entry name" value="ATPase_AAA_core"/>
</dbReference>
<dbReference type="InterPro" id="IPR001660">
    <property type="entry name" value="SAM"/>
</dbReference>
<dbReference type="SMART" id="SM00454">
    <property type="entry name" value="SAM"/>
    <property type="match status" value="2"/>
</dbReference>
<dbReference type="AlphaFoldDB" id="A0A0D3JG74"/>
<dbReference type="InterPro" id="IPR036181">
    <property type="entry name" value="MIT_dom_sf"/>
</dbReference>
<dbReference type="SUPFAM" id="SSF47769">
    <property type="entry name" value="SAM/Pointed domain"/>
    <property type="match status" value="1"/>
</dbReference>
<feature type="compositionally biased region" description="Acidic residues" evidence="4">
    <location>
        <begin position="91"/>
        <end position="106"/>
    </location>
</feature>
<dbReference type="Pfam" id="PF04212">
    <property type="entry name" value="MIT"/>
    <property type="match status" value="1"/>
</dbReference>
<dbReference type="PANTHER" id="PTHR43392">
    <property type="entry name" value="AAA-TYPE ATPASE FAMILY PROTEIN / ANKYRIN REPEAT FAMILY PROTEIN"/>
    <property type="match status" value="1"/>
</dbReference>
<evidence type="ECO:0000256" key="4">
    <source>
        <dbReference type="SAM" id="MobiDB-lite"/>
    </source>
</evidence>
<dbReference type="PANTHER" id="PTHR43392:SF2">
    <property type="entry name" value="AAA-TYPE ATPASE FAMILY PROTEIN _ ANKYRIN REPEAT FAMILY PROTEIN"/>
    <property type="match status" value="1"/>
</dbReference>
<evidence type="ECO:0000256" key="1">
    <source>
        <dbReference type="ARBA" id="ARBA00010378"/>
    </source>
</evidence>
<name>A0A0D3JG74_EMIH1</name>
<reference evidence="6" key="2">
    <citation type="submission" date="2024-10" db="UniProtKB">
        <authorList>
            <consortium name="EnsemblProtists"/>
        </authorList>
    </citation>
    <scope>IDENTIFICATION</scope>
</reference>
<dbReference type="RefSeq" id="XP_005774938.1">
    <property type="nucleotide sequence ID" value="XM_005774881.1"/>
</dbReference>
<keyword evidence="7" id="KW-1185">Reference proteome</keyword>
<dbReference type="InterPro" id="IPR003593">
    <property type="entry name" value="AAA+_ATPase"/>
</dbReference>
<dbReference type="CDD" id="cd09487">
    <property type="entry name" value="SAM_superfamily"/>
    <property type="match status" value="1"/>
</dbReference>
<dbReference type="InterPro" id="IPR013761">
    <property type="entry name" value="SAM/pointed_sf"/>
</dbReference>
<keyword evidence="2" id="KW-0547">Nucleotide-binding</keyword>
<dbReference type="EnsemblProtists" id="EOD22509">
    <property type="protein sequence ID" value="EOD22509"/>
    <property type="gene ID" value="EMIHUDRAFT_444262"/>
</dbReference>
<dbReference type="eggNOG" id="KOG0730">
    <property type="taxonomic scope" value="Eukaryota"/>
</dbReference>
<dbReference type="FunFam" id="3.40.50.300:FF:000216">
    <property type="entry name" value="Type VII secretion ATPase EccA"/>
    <property type="match status" value="1"/>
</dbReference>
<dbReference type="GO" id="GO:0005524">
    <property type="term" value="F:ATP binding"/>
    <property type="evidence" value="ECO:0007669"/>
    <property type="project" value="UniProtKB-KW"/>
</dbReference>
<dbReference type="InterPro" id="IPR050773">
    <property type="entry name" value="CbxX/CfxQ_RuBisCO_ESX"/>
</dbReference>
<dbReference type="STRING" id="2903.R1ENU4"/>
<evidence type="ECO:0000256" key="2">
    <source>
        <dbReference type="ARBA" id="ARBA00022741"/>
    </source>
</evidence>
<dbReference type="GeneID" id="17268055"/>
<dbReference type="Pfam" id="PF00536">
    <property type="entry name" value="SAM_1"/>
    <property type="match status" value="1"/>
</dbReference>
<feature type="region of interest" description="Disordered" evidence="4">
    <location>
        <begin position="74"/>
        <end position="106"/>
    </location>
</feature>